<dbReference type="Proteomes" id="UP001147782">
    <property type="component" value="Unassembled WGS sequence"/>
</dbReference>
<reference evidence="1" key="1">
    <citation type="submission" date="2022-11" db="EMBL/GenBank/DDBJ databases">
        <authorList>
            <person name="Petersen C."/>
        </authorList>
    </citation>
    <scope>NUCLEOTIDE SEQUENCE</scope>
    <source>
        <strain evidence="1">IBT 29864</strain>
    </source>
</reference>
<dbReference type="GeneID" id="81442832"/>
<proteinExistence type="predicted"/>
<name>A0A9W9RDM9_9EURO</name>
<gene>
    <name evidence="1" type="ORF">N7496_010740</name>
</gene>
<dbReference type="RefSeq" id="XP_056549613.1">
    <property type="nucleotide sequence ID" value="XM_056703653.1"/>
</dbReference>
<comment type="caution">
    <text evidence="1">The sequence shown here is derived from an EMBL/GenBank/DDBJ whole genome shotgun (WGS) entry which is preliminary data.</text>
</comment>
<accession>A0A9W9RDM9</accession>
<evidence type="ECO:0000313" key="1">
    <source>
        <dbReference type="EMBL" id="KAJ5358327.1"/>
    </source>
</evidence>
<evidence type="ECO:0000313" key="2">
    <source>
        <dbReference type="Proteomes" id="UP001147782"/>
    </source>
</evidence>
<reference evidence="1" key="2">
    <citation type="journal article" date="2023" name="IMA Fungus">
        <title>Comparative genomic study of the Penicillium genus elucidates a diverse pangenome and 15 lateral gene transfer events.</title>
        <authorList>
            <person name="Petersen C."/>
            <person name="Sorensen T."/>
            <person name="Nielsen M.R."/>
            <person name="Sondergaard T.E."/>
            <person name="Sorensen J.L."/>
            <person name="Fitzpatrick D.A."/>
            <person name="Frisvad J.C."/>
            <person name="Nielsen K.L."/>
        </authorList>
    </citation>
    <scope>NUCLEOTIDE SEQUENCE</scope>
    <source>
        <strain evidence="1">IBT 29864</strain>
    </source>
</reference>
<feature type="non-terminal residue" evidence="1">
    <location>
        <position position="1"/>
    </location>
</feature>
<dbReference type="AlphaFoldDB" id="A0A9W9RDM9"/>
<sequence length="120" mass="14164">LRIPRPPFLRTASTYITKRPIEKGYSRAPPEFRYREYREVLLRFKLLSGTHSGVNLAKDRFYDYLSALPYVYYLIKFEVLRFILTEALNAKAYPNLGCSYVIEFDVSYAPTGEKALYYIR</sequence>
<organism evidence="1 2">
    <name type="scientific">Penicillium cataractarum</name>
    <dbReference type="NCBI Taxonomy" id="2100454"/>
    <lineage>
        <taxon>Eukaryota</taxon>
        <taxon>Fungi</taxon>
        <taxon>Dikarya</taxon>
        <taxon>Ascomycota</taxon>
        <taxon>Pezizomycotina</taxon>
        <taxon>Eurotiomycetes</taxon>
        <taxon>Eurotiomycetidae</taxon>
        <taxon>Eurotiales</taxon>
        <taxon>Aspergillaceae</taxon>
        <taxon>Penicillium</taxon>
    </lineage>
</organism>
<protein>
    <submittedName>
        <fullName evidence="1">Uncharacterized protein</fullName>
    </submittedName>
</protein>
<dbReference type="EMBL" id="JAPZBS010000009">
    <property type="protein sequence ID" value="KAJ5358327.1"/>
    <property type="molecule type" value="Genomic_DNA"/>
</dbReference>
<keyword evidence="2" id="KW-1185">Reference proteome</keyword>